<dbReference type="InterPro" id="IPR013783">
    <property type="entry name" value="Ig-like_fold"/>
</dbReference>
<dbReference type="OrthoDB" id="10413722at2759"/>
<proteinExistence type="predicted"/>
<keyword evidence="2" id="KW-0472">Membrane</keyword>
<evidence type="ECO:0008006" key="5">
    <source>
        <dbReference type="Google" id="ProtNLM"/>
    </source>
</evidence>
<name>A0A2G9QD69_AQUCT</name>
<reference evidence="4" key="1">
    <citation type="journal article" date="2017" name="Nat. Commun.">
        <title>The North American bullfrog draft genome provides insight into hormonal regulation of long noncoding RNA.</title>
        <authorList>
            <person name="Hammond S.A."/>
            <person name="Warren R.L."/>
            <person name="Vandervalk B.P."/>
            <person name="Kucuk E."/>
            <person name="Khan H."/>
            <person name="Gibb E.A."/>
            <person name="Pandoh P."/>
            <person name="Kirk H."/>
            <person name="Zhao Y."/>
            <person name="Jones M."/>
            <person name="Mungall A.J."/>
            <person name="Coope R."/>
            <person name="Pleasance S."/>
            <person name="Moore R.A."/>
            <person name="Holt R.A."/>
            <person name="Round J.M."/>
            <person name="Ohora S."/>
            <person name="Walle B.V."/>
            <person name="Veldhoen N."/>
            <person name="Helbing C.C."/>
            <person name="Birol I."/>
        </authorList>
    </citation>
    <scope>NUCLEOTIDE SEQUENCE [LARGE SCALE GENOMIC DNA]</scope>
</reference>
<dbReference type="AlphaFoldDB" id="A0A2G9QD69"/>
<protein>
    <recommendedName>
        <fullName evidence="5">Ig-like domain-containing protein</fullName>
    </recommendedName>
</protein>
<evidence type="ECO:0000313" key="3">
    <source>
        <dbReference type="EMBL" id="PIO13537.1"/>
    </source>
</evidence>
<sequence length="155" mass="17777">PVSDPVLDVRCLQNGSAEISCWVEKGTDPSIYLNVSAELEVYNVTSSEWTARVTVPPVSPPDSWNIRCTAKNVFSERSTNQKQDACPGEVLSGMRSGQSHLLSPIAVFVFYTVLLIFIVNDLRKMKNEKNQRERRTRRRDQMEMEMEPTYYDDRN</sequence>
<feature type="region of interest" description="Disordered" evidence="1">
    <location>
        <begin position="128"/>
        <end position="155"/>
    </location>
</feature>
<keyword evidence="4" id="KW-1185">Reference proteome</keyword>
<organism evidence="3 4">
    <name type="scientific">Aquarana catesbeiana</name>
    <name type="common">American bullfrog</name>
    <name type="synonym">Rana catesbeiana</name>
    <dbReference type="NCBI Taxonomy" id="8400"/>
    <lineage>
        <taxon>Eukaryota</taxon>
        <taxon>Metazoa</taxon>
        <taxon>Chordata</taxon>
        <taxon>Craniata</taxon>
        <taxon>Vertebrata</taxon>
        <taxon>Euteleostomi</taxon>
        <taxon>Amphibia</taxon>
        <taxon>Batrachia</taxon>
        <taxon>Anura</taxon>
        <taxon>Neobatrachia</taxon>
        <taxon>Ranoidea</taxon>
        <taxon>Ranidae</taxon>
        <taxon>Aquarana</taxon>
    </lineage>
</organism>
<keyword evidence="2" id="KW-0812">Transmembrane</keyword>
<feature type="transmembrane region" description="Helical" evidence="2">
    <location>
        <begin position="101"/>
        <end position="122"/>
    </location>
</feature>
<gene>
    <name evidence="3" type="ORF">AB205_0071240</name>
</gene>
<dbReference type="InterPro" id="IPR036179">
    <property type="entry name" value="Ig-like_dom_sf"/>
</dbReference>
<evidence type="ECO:0000256" key="2">
    <source>
        <dbReference type="SAM" id="Phobius"/>
    </source>
</evidence>
<feature type="non-terminal residue" evidence="3">
    <location>
        <position position="1"/>
    </location>
</feature>
<dbReference type="Proteomes" id="UP000228934">
    <property type="component" value="Unassembled WGS sequence"/>
</dbReference>
<accession>A0A2G9QD69</accession>
<evidence type="ECO:0000313" key="4">
    <source>
        <dbReference type="Proteomes" id="UP000228934"/>
    </source>
</evidence>
<dbReference type="EMBL" id="KZ059733">
    <property type="protein sequence ID" value="PIO13537.1"/>
    <property type="molecule type" value="Genomic_DNA"/>
</dbReference>
<evidence type="ECO:0000256" key="1">
    <source>
        <dbReference type="SAM" id="MobiDB-lite"/>
    </source>
</evidence>
<dbReference type="SUPFAM" id="SSF48726">
    <property type="entry name" value="Immunoglobulin"/>
    <property type="match status" value="1"/>
</dbReference>
<dbReference type="Gene3D" id="2.60.40.10">
    <property type="entry name" value="Immunoglobulins"/>
    <property type="match status" value="1"/>
</dbReference>
<keyword evidence="2" id="KW-1133">Transmembrane helix</keyword>